<dbReference type="InterPro" id="IPR004038">
    <property type="entry name" value="Ribosomal_eL8/eL30/eS12/Gad45"/>
</dbReference>
<dbReference type="GO" id="GO:1990904">
    <property type="term" value="C:ribonucleoprotein complex"/>
    <property type="evidence" value="ECO:0007669"/>
    <property type="project" value="TreeGrafter"/>
</dbReference>
<feature type="compositionally biased region" description="Polar residues" evidence="1">
    <location>
        <begin position="273"/>
        <end position="297"/>
    </location>
</feature>
<dbReference type="SUPFAM" id="SSF55315">
    <property type="entry name" value="L30e-like"/>
    <property type="match status" value="1"/>
</dbReference>
<dbReference type="InterPro" id="IPR040051">
    <property type="entry name" value="SECISBP2"/>
</dbReference>
<dbReference type="PANTHER" id="PTHR13284:SF4">
    <property type="entry name" value="C2H2-TYPE DOMAIN-CONTAINING PROTEIN"/>
    <property type="match status" value="1"/>
</dbReference>
<feature type="domain" description="Ribosomal protein eL8/eL30/eS12/Gadd45" evidence="2">
    <location>
        <begin position="349"/>
        <end position="438"/>
    </location>
</feature>
<name>A0A8S3ZCV6_9EUPU</name>
<dbReference type="AlphaFoldDB" id="A0A8S3ZCV6"/>
<dbReference type="GO" id="GO:0005739">
    <property type="term" value="C:mitochondrion"/>
    <property type="evidence" value="ECO:0007669"/>
    <property type="project" value="TreeGrafter"/>
</dbReference>
<dbReference type="GO" id="GO:0043021">
    <property type="term" value="F:ribonucleoprotein complex binding"/>
    <property type="evidence" value="ECO:0007669"/>
    <property type="project" value="TreeGrafter"/>
</dbReference>
<feature type="compositionally biased region" description="Polar residues" evidence="1">
    <location>
        <begin position="246"/>
        <end position="260"/>
    </location>
</feature>
<sequence>TWSKAGSQSRTQSLTGSCVSGDIDEEDNTSCHTGTTNESKRARKRRKRREQANKAAEAELAEISLEQQWLKEVGLKKPPNHRTAEGGVGKATPGLITNSYVINEAKKQTSGKGGDRKSQQPIAFDIAAMIDAIQKKPVVSPTSTLTRSQHANSMVPKKEQVTVGTASLNLPGNMLDSSAPLLKRGKEREVGKTKKPSPLKKVILKEREQRKRLMLLDEDPDSAAGLGNVGASSGVGIVGGESELSQDALSNKSGDTSSGDANGGAELSADFSPISQTSPISMSPASPGNSGVNSPITGSVGRDPVVMKIHSRRFREYCTQILDKEIDQCCTSLLQDLVKFQDRMYHKDPVKAKSKRRLVLGLREVTKHLKLKKIKCVVISPNLEKIQSKGGLDEALNNILNMCREQNVPFVFALGRRALGRACAKLVPVSVVGIFNYEGCESKYQSLISLTAAARSAYNEMVLAVEKEVAEYPTMLSQTSSIGGVPGLFAAHMGHSRTPSGCSAISFTSSILSEPISENFPHAEPEVDSK</sequence>
<dbReference type="GO" id="GO:0001514">
    <property type="term" value="P:selenocysteine incorporation"/>
    <property type="evidence" value="ECO:0007669"/>
    <property type="project" value="UniProtKB-ARBA"/>
</dbReference>
<comment type="caution">
    <text evidence="3">The sequence shown here is derived from an EMBL/GenBank/DDBJ whole genome shotgun (WGS) entry which is preliminary data.</text>
</comment>
<feature type="compositionally biased region" description="Polar residues" evidence="1">
    <location>
        <begin position="1"/>
        <end position="18"/>
    </location>
</feature>
<dbReference type="Gene3D" id="3.30.1330.30">
    <property type="match status" value="1"/>
</dbReference>
<organism evidence="3 4">
    <name type="scientific">Candidula unifasciata</name>
    <dbReference type="NCBI Taxonomy" id="100452"/>
    <lineage>
        <taxon>Eukaryota</taxon>
        <taxon>Metazoa</taxon>
        <taxon>Spiralia</taxon>
        <taxon>Lophotrochozoa</taxon>
        <taxon>Mollusca</taxon>
        <taxon>Gastropoda</taxon>
        <taxon>Heterobranchia</taxon>
        <taxon>Euthyneura</taxon>
        <taxon>Panpulmonata</taxon>
        <taxon>Eupulmonata</taxon>
        <taxon>Stylommatophora</taxon>
        <taxon>Helicina</taxon>
        <taxon>Helicoidea</taxon>
        <taxon>Geomitridae</taxon>
        <taxon>Candidula</taxon>
    </lineage>
</organism>
<dbReference type="OrthoDB" id="263617at2759"/>
<evidence type="ECO:0000256" key="1">
    <source>
        <dbReference type="SAM" id="MobiDB-lite"/>
    </source>
</evidence>
<dbReference type="GO" id="GO:0035368">
    <property type="term" value="F:selenocysteine insertion sequence binding"/>
    <property type="evidence" value="ECO:0007669"/>
    <property type="project" value="InterPro"/>
</dbReference>
<reference evidence="3" key="1">
    <citation type="submission" date="2021-04" db="EMBL/GenBank/DDBJ databases">
        <authorList>
            <consortium name="Molecular Ecology Group"/>
        </authorList>
    </citation>
    <scope>NUCLEOTIDE SEQUENCE</scope>
</reference>
<evidence type="ECO:0000259" key="2">
    <source>
        <dbReference type="Pfam" id="PF01248"/>
    </source>
</evidence>
<accession>A0A8S3ZCV6</accession>
<feature type="region of interest" description="Disordered" evidence="1">
    <location>
        <begin position="1"/>
        <end position="57"/>
    </location>
</feature>
<dbReference type="PANTHER" id="PTHR13284">
    <property type="entry name" value="GH01354P"/>
    <property type="match status" value="1"/>
</dbReference>
<evidence type="ECO:0000313" key="3">
    <source>
        <dbReference type="EMBL" id="CAG5125725.1"/>
    </source>
</evidence>
<protein>
    <recommendedName>
        <fullName evidence="2">Ribosomal protein eL8/eL30/eS12/Gadd45 domain-containing protein</fullName>
    </recommendedName>
</protein>
<dbReference type="FunFam" id="3.30.1330.30:FF:000004">
    <property type="entry name" value="selenocysteine insertion sequence-binding protein 2"/>
    <property type="match status" value="1"/>
</dbReference>
<keyword evidence="4" id="KW-1185">Reference proteome</keyword>
<dbReference type="Pfam" id="PF01248">
    <property type="entry name" value="Ribosomal_L7Ae"/>
    <property type="match status" value="1"/>
</dbReference>
<feature type="region of interest" description="Disordered" evidence="1">
    <location>
        <begin position="168"/>
        <end position="204"/>
    </location>
</feature>
<dbReference type="InterPro" id="IPR029064">
    <property type="entry name" value="Ribosomal_eL30-like_sf"/>
</dbReference>
<feature type="region of interest" description="Disordered" evidence="1">
    <location>
        <begin position="246"/>
        <end position="301"/>
    </location>
</feature>
<proteinExistence type="predicted"/>
<dbReference type="EMBL" id="CAJHNH020002145">
    <property type="protein sequence ID" value="CAG5125725.1"/>
    <property type="molecule type" value="Genomic_DNA"/>
</dbReference>
<feature type="non-terminal residue" evidence="3">
    <location>
        <position position="1"/>
    </location>
</feature>
<gene>
    <name evidence="3" type="ORF">CUNI_LOCUS11283</name>
</gene>
<dbReference type="Proteomes" id="UP000678393">
    <property type="component" value="Unassembled WGS sequence"/>
</dbReference>
<dbReference type="GO" id="GO:0003730">
    <property type="term" value="F:mRNA 3'-UTR binding"/>
    <property type="evidence" value="ECO:0007669"/>
    <property type="project" value="TreeGrafter"/>
</dbReference>
<evidence type="ECO:0000313" key="4">
    <source>
        <dbReference type="Proteomes" id="UP000678393"/>
    </source>
</evidence>
<feature type="non-terminal residue" evidence="3">
    <location>
        <position position="530"/>
    </location>
</feature>